<dbReference type="InterPro" id="IPR001647">
    <property type="entry name" value="HTH_TetR"/>
</dbReference>
<comment type="caution">
    <text evidence="5">The sequence shown here is derived from an EMBL/GenBank/DDBJ whole genome shotgun (WGS) entry which is preliminary data.</text>
</comment>
<dbReference type="InterPro" id="IPR036271">
    <property type="entry name" value="Tet_transcr_reg_TetR-rel_C_sf"/>
</dbReference>
<name>A0A494XFR9_9BURK</name>
<dbReference type="AlphaFoldDB" id="A0A494XFR9"/>
<dbReference type="InterPro" id="IPR009057">
    <property type="entry name" value="Homeodomain-like_sf"/>
</dbReference>
<feature type="domain" description="HTH tetR-type" evidence="4">
    <location>
        <begin position="2"/>
        <end position="40"/>
    </location>
</feature>
<dbReference type="SUPFAM" id="SSF46689">
    <property type="entry name" value="Homeodomain-like"/>
    <property type="match status" value="1"/>
</dbReference>
<sequence length="169" mass="18046">MFHASGYDAVGLGALTDALGIKPPSFYAAFGSKVAFFERVLDLYARTVLPIDDVLREDRSAAEALTDLLERAARTYSRDPSRTGCLVLETARGNAADESVALARAVTEVRRARIRTFVARTHPDCARAVTDYVTTVMSGLSGRSREGLSQARLLAVARTAAVGLGALLA</sequence>
<organism evidence="5 6">
    <name type="scientific">Pararobbsia silviterrae</name>
    <dbReference type="NCBI Taxonomy" id="1792498"/>
    <lineage>
        <taxon>Bacteria</taxon>
        <taxon>Pseudomonadati</taxon>
        <taxon>Pseudomonadota</taxon>
        <taxon>Betaproteobacteria</taxon>
        <taxon>Burkholderiales</taxon>
        <taxon>Burkholderiaceae</taxon>
        <taxon>Pararobbsia</taxon>
    </lineage>
</organism>
<dbReference type="Proteomes" id="UP000270342">
    <property type="component" value="Unassembled WGS sequence"/>
</dbReference>
<keyword evidence="3" id="KW-0804">Transcription</keyword>
<keyword evidence="1" id="KW-0805">Transcription regulation</keyword>
<dbReference type="SUPFAM" id="SSF48498">
    <property type="entry name" value="Tetracyclin repressor-like, C-terminal domain"/>
    <property type="match status" value="1"/>
</dbReference>
<proteinExistence type="predicted"/>
<dbReference type="Gene3D" id="1.10.357.10">
    <property type="entry name" value="Tetracycline Repressor, domain 2"/>
    <property type="match status" value="1"/>
</dbReference>
<protein>
    <submittedName>
        <fullName evidence="5">TetR/AcrR family transcriptional regulator</fullName>
    </submittedName>
</protein>
<reference evidence="5 6" key="1">
    <citation type="submission" date="2018-10" db="EMBL/GenBank/DDBJ databases">
        <title>Robbsia sp. DHC34, isolated from soil.</title>
        <authorList>
            <person name="Gao Z.-H."/>
            <person name="Qiu L.-H."/>
        </authorList>
    </citation>
    <scope>NUCLEOTIDE SEQUENCE [LARGE SCALE GENOMIC DNA]</scope>
    <source>
        <strain evidence="5 6">DHC34</strain>
    </source>
</reference>
<evidence type="ECO:0000256" key="3">
    <source>
        <dbReference type="ARBA" id="ARBA00023163"/>
    </source>
</evidence>
<keyword evidence="6" id="KW-1185">Reference proteome</keyword>
<dbReference type="Gene3D" id="1.10.10.60">
    <property type="entry name" value="Homeodomain-like"/>
    <property type="match status" value="1"/>
</dbReference>
<evidence type="ECO:0000256" key="2">
    <source>
        <dbReference type="ARBA" id="ARBA00023125"/>
    </source>
</evidence>
<evidence type="ECO:0000256" key="1">
    <source>
        <dbReference type="ARBA" id="ARBA00023015"/>
    </source>
</evidence>
<dbReference type="EMBL" id="RBZU01000010">
    <property type="protein sequence ID" value="RKP49627.1"/>
    <property type="molecule type" value="Genomic_DNA"/>
</dbReference>
<accession>A0A494XFR9</accession>
<dbReference type="Pfam" id="PF00440">
    <property type="entry name" value="TetR_N"/>
    <property type="match status" value="1"/>
</dbReference>
<keyword evidence="2" id="KW-0238">DNA-binding</keyword>
<dbReference type="PANTHER" id="PTHR47506:SF1">
    <property type="entry name" value="HTH-TYPE TRANSCRIPTIONAL REGULATOR YJDC"/>
    <property type="match status" value="1"/>
</dbReference>
<evidence type="ECO:0000313" key="6">
    <source>
        <dbReference type="Proteomes" id="UP000270342"/>
    </source>
</evidence>
<evidence type="ECO:0000313" key="5">
    <source>
        <dbReference type="EMBL" id="RKP49627.1"/>
    </source>
</evidence>
<dbReference type="OrthoDB" id="270177at2"/>
<evidence type="ECO:0000259" key="4">
    <source>
        <dbReference type="Pfam" id="PF00440"/>
    </source>
</evidence>
<dbReference type="PANTHER" id="PTHR47506">
    <property type="entry name" value="TRANSCRIPTIONAL REGULATORY PROTEIN"/>
    <property type="match status" value="1"/>
</dbReference>
<gene>
    <name evidence="5" type="ORF">D7S86_20245</name>
</gene>
<dbReference type="GO" id="GO:0003677">
    <property type="term" value="F:DNA binding"/>
    <property type="evidence" value="ECO:0007669"/>
    <property type="project" value="UniProtKB-KW"/>
</dbReference>